<proteinExistence type="predicted"/>
<keyword evidence="2" id="KW-1185">Reference proteome</keyword>
<name>A0ABZ2XQE7_9RHOO</name>
<reference evidence="1 2" key="1">
    <citation type="submission" date="2024-04" db="EMBL/GenBank/DDBJ databases">
        <title>Dissimilatory iodate-reducing microorganisms contribute to the enrichment of iodine in groundwater.</title>
        <authorList>
            <person name="Jiang Z."/>
        </authorList>
    </citation>
    <scope>NUCLEOTIDE SEQUENCE [LARGE SCALE GENOMIC DNA]</scope>
    <source>
        <strain evidence="1 2">NCP973</strain>
        <plasmid evidence="1 2">unnamed1</plasmid>
    </source>
</reference>
<dbReference type="EMBL" id="CP151407">
    <property type="protein sequence ID" value="WZJ23466.1"/>
    <property type="molecule type" value="Genomic_DNA"/>
</dbReference>
<dbReference type="RefSeq" id="WP_341744778.1">
    <property type="nucleotide sequence ID" value="NZ_CP151407.1"/>
</dbReference>
<evidence type="ECO:0000313" key="2">
    <source>
        <dbReference type="Proteomes" id="UP001479520"/>
    </source>
</evidence>
<protein>
    <submittedName>
        <fullName evidence="1">Uncharacterized protein</fullName>
    </submittedName>
</protein>
<geneLocation type="plasmid" evidence="1 2">
    <name>unnamed1</name>
</geneLocation>
<organism evidence="1 2">
    <name type="scientific">Azonexus hydrophilus</name>
    <dbReference type="NCBI Taxonomy" id="418702"/>
    <lineage>
        <taxon>Bacteria</taxon>
        <taxon>Pseudomonadati</taxon>
        <taxon>Pseudomonadota</taxon>
        <taxon>Betaproteobacteria</taxon>
        <taxon>Rhodocyclales</taxon>
        <taxon>Azonexaceae</taxon>
        <taxon>Azonexus</taxon>
    </lineage>
</organism>
<dbReference type="Proteomes" id="UP001479520">
    <property type="component" value="Plasmid unnamed1"/>
</dbReference>
<keyword evidence="1" id="KW-0614">Plasmid</keyword>
<gene>
    <name evidence="1" type="ORF">AADV58_17060</name>
</gene>
<sequence length="57" mass="6795">MDNDVRKMLNKMATRCRIGWVDYSSDSYDYRVAEARLYRIRCRLRGERITLAQAIHG</sequence>
<evidence type="ECO:0000313" key="1">
    <source>
        <dbReference type="EMBL" id="WZJ23466.1"/>
    </source>
</evidence>
<accession>A0ABZ2XQE7</accession>